<comment type="caution">
    <text evidence="2">The sequence shown here is derived from an EMBL/GenBank/DDBJ whole genome shotgun (WGS) entry which is preliminary data.</text>
</comment>
<reference evidence="2 3" key="1">
    <citation type="journal article" date="2012" name="Eukaryot. Cell">
        <title>Draft genome sequence of CBS 2479, the standard type strain of Trichosporon asahii.</title>
        <authorList>
            <person name="Yang R.Y."/>
            <person name="Li H.T."/>
            <person name="Zhu H."/>
            <person name="Zhou G.P."/>
            <person name="Wang M."/>
            <person name="Wang L."/>
        </authorList>
    </citation>
    <scope>NUCLEOTIDE SEQUENCE [LARGE SCALE GENOMIC DNA]</scope>
    <source>
        <strain evidence="3">ATCC 90039 / CBS 2479 / JCM 2466 / KCTC 7840 / NCYC 2677 / UAMH 7654</strain>
    </source>
</reference>
<feature type="compositionally biased region" description="Low complexity" evidence="1">
    <location>
        <begin position="70"/>
        <end position="80"/>
    </location>
</feature>
<dbReference type="VEuPathDB" id="FungiDB:A1Q1_07856"/>
<evidence type="ECO:0008006" key="4">
    <source>
        <dbReference type="Google" id="ProtNLM"/>
    </source>
</evidence>
<dbReference type="PANTHER" id="PTHR24113">
    <property type="entry name" value="RAN GTPASE-ACTIVATING PROTEIN 1"/>
    <property type="match status" value="1"/>
</dbReference>
<dbReference type="GO" id="GO:0005829">
    <property type="term" value="C:cytosol"/>
    <property type="evidence" value="ECO:0007669"/>
    <property type="project" value="TreeGrafter"/>
</dbReference>
<feature type="region of interest" description="Disordered" evidence="1">
    <location>
        <begin position="1"/>
        <end position="181"/>
    </location>
</feature>
<dbReference type="EMBL" id="ALBS01000007">
    <property type="protein sequence ID" value="EJT53181.1"/>
    <property type="molecule type" value="Genomic_DNA"/>
</dbReference>
<dbReference type="HOGENOM" id="CLU_003808_1_0_1"/>
<dbReference type="GO" id="GO:0005096">
    <property type="term" value="F:GTPase activator activity"/>
    <property type="evidence" value="ECO:0007669"/>
    <property type="project" value="InterPro"/>
</dbReference>
<dbReference type="RefSeq" id="XP_014184277.1">
    <property type="nucleotide sequence ID" value="XM_014328802.1"/>
</dbReference>
<dbReference type="InterPro" id="IPR001611">
    <property type="entry name" value="Leu-rich_rpt"/>
</dbReference>
<accession>J8TJ34</accession>
<dbReference type="SUPFAM" id="SSF52047">
    <property type="entry name" value="RNI-like"/>
    <property type="match status" value="1"/>
</dbReference>
<dbReference type="GO" id="GO:0005634">
    <property type="term" value="C:nucleus"/>
    <property type="evidence" value="ECO:0007669"/>
    <property type="project" value="TreeGrafter"/>
</dbReference>
<dbReference type="GeneID" id="25991368"/>
<dbReference type="KEGG" id="tasa:A1Q1_07856"/>
<protein>
    <recommendedName>
        <fullName evidence="4">RNI-like protein</fullName>
    </recommendedName>
</protein>
<dbReference type="GO" id="GO:0031267">
    <property type="term" value="F:small GTPase binding"/>
    <property type="evidence" value="ECO:0007669"/>
    <property type="project" value="TreeGrafter"/>
</dbReference>
<evidence type="ECO:0000313" key="3">
    <source>
        <dbReference type="Proteomes" id="UP000002748"/>
    </source>
</evidence>
<dbReference type="Proteomes" id="UP000002748">
    <property type="component" value="Unassembled WGS sequence"/>
</dbReference>
<feature type="compositionally biased region" description="Basic and acidic residues" evidence="1">
    <location>
        <begin position="38"/>
        <end position="53"/>
    </location>
</feature>
<feature type="compositionally biased region" description="Polar residues" evidence="1">
    <location>
        <begin position="1125"/>
        <end position="1135"/>
    </location>
</feature>
<gene>
    <name evidence="2" type="ORF">A1Q1_07856</name>
</gene>
<dbReference type="PANTHER" id="PTHR24113:SF15">
    <property type="entry name" value="NACHT DOMAIN-CONTAINING PROTEIN"/>
    <property type="match status" value="1"/>
</dbReference>
<feature type="region of interest" description="Disordered" evidence="1">
    <location>
        <begin position="193"/>
        <end position="270"/>
    </location>
</feature>
<dbReference type="GO" id="GO:0048471">
    <property type="term" value="C:perinuclear region of cytoplasm"/>
    <property type="evidence" value="ECO:0007669"/>
    <property type="project" value="TreeGrafter"/>
</dbReference>
<dbReference type="OrthoDB" id="120976at2759"/>
<feature type="compositionally biased region" description="Pro residues" evidence="1">
    <location>
        <begin position="12"/>
        <end position="29"/>
    </location>
</feature>
<evidence type="ECO:0000256" key="1">
    <source>
        <dbReference type="SAM" id="MobiDB-lite"/>
    </source>
</evidence>
<organism evidence="2 3">
    <name type="scientific">Trichosporon asahii var. asahii (strain ATCC 90039 / CBS 2479 / JCM 2466 / KCTC 7840 / NBRC 103889/ NCYC 2677 / UAMH 7654)</name>
    <name type="common">Yeast</name>
    <dbReference type="NCBI Taxonomy" id="1186058"/>
    <lineage>
        <taxon>Eukaryota</taxon>
        <taxon>Fungi</taxon>
        <taxon>Dikarya</taxon>
        <taxon>Basidiomycota</taxon>
        <taxon>Agaricomycotina</taxon>
        <taxon>Tremellomycetes</taxon>
        <taxon>Trichosporonales</taxon>
        <taxon>Trichosporonaceae</taxon>
        <taxon>Trichosporon</taxon>
    </lineage>
</organism>
<dbReference type="InterPro" id="IPR027038">
    <property type="entry name" value="RanGap"/>
</dbReference>
<dbReference type="SMART" id="SM00368">
    <property type="entry name" value="LRR_RI"/>
    <property type="match status" value="8"/>
</dbReference>
<dbReference type="InterPro" id="IPR032675">
    <property type="entry name" value="LRR_dom_sf"/>
</dbReference>
<feature type="compositionally biased region" description="Acidic residues" evidence="1">
    <location>
        <begin position="1099"/>
        <end position="1109"/>
    </location>
</feature>
<feature type="compositionally biased region" description="Pro residues" evidence="1">
    <location>
        <begin position="210"/>
        <end position="224"/>
    </location>
</feature>
<dbReference type="Gene3D" id="3.80.10.10">
    <property type="entry name" value="Ribonuclease Inhibitor"/>
    <property type="match status" value="3"/>
</dbReference>
<feature type="compositionally biased region" description="Low complexity" evidence="1">
    <location>
        <begin position="100"/>
        <end position="110"/>
    </location>
</feature>
<feature type="region of interest" description="Disordered" evidence="1">
    <location>
        <begin position="1199"/>
        <end position="1288"/>
    </location>
</feature>
<sequence length="1288" mass="137284">MVSADHKGGGDSPPPPDHSSPPTSPPPPQNESAPPSDIDSKTLGERDAVKDAADTSAATEPQPPTDHTTETPAATESESASDAKEQDSPPPTPPKDDSAAPDAGKASPAKSADDQPLSAIAPTAPKPKPPKPNAKRPKKGILKPPPPPAKPTLGNMLRDMVVGSVSGEGPGPSAPHPSQAMNAAVGTLNAWSGRLGLGFGRFGRDAESQPGPPVPPKVLKPRLPPRTTSLRDGRSTGQPGQAPSPPPAPVAAAASAHPSPANPKKKQPLKRATFVLPSMSITYPISSYGEPWSQKVLEDRQRVESRQRMLLSTARGSEYWTSMRLIKLYESACRGREEKPRLGVVRALQALPAHPKPRHLHLIVHDIASQGPTSSSSQSSSYPIDHHLTRYAAEALADVLAIEWGLNDLRLEKGVIENEEAIKPILHALLVSGSLPSLSLAGNKKIKAGGWNLLAVFLKRVSLCTLVVANSQARSLKSLDLSETTWDRKGVDYLVQALNSAPVQNHAAIVSAESETDGDDTDDGSKKSPYCLILPPTPMLRNLEDIDSAPAAVQTLRMDNCNFRSSALEVLANGIRTSDLLHLSLRNNRINHLGAVSLAVMIRDYPDSAAISSLAPLVNSHNDNSLPYVPRAWRQQGPPRPNADNADLPPIPLVTSSSAGGVTSRVVPDGYKPPPAPKHPLVMPGGGYSAIQDGALNSVTAEGKISHAEQGVASLALQRSVRALDGVERVGRLVTLDLKNNDIGRGVTYIAQVLKRNRTLKVLNLSANRIEPQGLTALAEALKYNSTLETLDLSGNPCCGPSLEGIAALRTMFTVNHTLKRLFLSDTGMTTDGAIDLAEFIPENRGLLHLDLTSNPAIGTAGILAVSSGLKSNKIIRCLDVSIPPNDPNLAELSQSILQSCIRNTEIAAEALKEGKTRGAHEAMWRPIKKSALVRQVKAAESRRVQAEAAAVVHSVEGQAREHVYRLAPDELVPDAERVIPALEKWYAHPRRDAHSPSEEFKPLLERAKALSERLQELAPAESDPAKLERMLGANDQLTALVGKAASFLPTPPRILLPSQIAFASPAAPVVTPTGAHGRRHMRSVSLEISSPNFSLGESDVEESDEDDEHLSPATARRRPEQESPTKSVAKSNRLQADLMEAAADGDTEAQSEESAAAKAEELRRKAECLVDAELAVGASSPVSNTSRKWVEEEAEIFRKGTKLGVAESDSDSDSDDAAPSSPLAHSRRSSTGGKDSDGDSVKGLKDGGESGEALRRKILDAEVPRDQPRDVAELNRVEQEEDSKDDE</sequence>
<dbReference type="Pfam" id="PF13516">
    <property type="entry name" value="LRR_6"/>
    <property type="match status" value="3"/>
</dbReference>
<proteinExistence type="predicted"/>
<feature type="compositionally biased region" description="Low complexity" evidence="1">
    <location>
        <begin position="250"/>
        <end position="259"/>
    </location>
</feature>
<feature type="compositionally biased region" description="Basic and acidic residues" evidence="1">
    <location>
        <begin position="1235"/>
        <end position="1279"/>
    </location>
</feature>
<evidence type="ECO:0000313" key="2">
    <source>
        <dbReference type="EMBL" id="EJT53181.1"/>
    </source>
</evidence>
<name>J8TJ34_TRIAS</name>
<dbReference type="GO" id="GO:0006913">
    <property type="term" value="P:nucleocytoplasmic transport"/>
    <property type="evidence" value="ECO:0007669"/>
    <property type="project" value="TreeGrafter"/>
</dbReference>
<feature type="region of interest" description="Disordered" evidence="1">
    <location>
        <begin position="1088"/>
        <end position="1164"/>
    </location>
</feature>